<feature type="coiled-coil region" evidence="1">
    <location>
        <begin position="145"/>
        <end position="172"/>
    </location>
</feature>
<dbReference type="Proteomes" id="UP000236755">
    <property type="component" value="Unassembled WGS sequence"/>
</dbReference>
<feature type="compositionally biased region" description="Acidic residues" evidence="2">
    <location>
        <begin position="76"/>
        <end position="85"/>
    </location>
</feature>
<name>A0A1H3ZYH9_9EURY</name>
<dbReference type="EMBL" id="FNQT01000004">
    <property type="protein sequence ID" value="SEA28342.1"/>
    <property type="molecule type" value="Genomic_DNA"/>
</dbReference>
<keyword evidence="1" id="KW-0175">Coiled coil</keyword>
<reference evidence="4 5" key="1">
    <citation type="submission" date="2016-10" db="EMBL/GenBank/DDBJ databases">
        <authorList>
            <person name="de Groot N.N."/>
        </authorList>
    </citation>
    <scope>NUCLEOTIDE SEQUENCE [LARGE SCALE GENOMIC DNA]</scope>
    <source>
        <strain evidence="4 5">CGMCC 1.8712</strain>
    </source>
</reference>
<feature type="transmembrane region" description="Helical" evidence="3">
    <location>
        <begin position="20"/>
        <end position="37"/>
    </location>
</feature>
<keyword evidence="3" id="KW-0812">Transmembrane</keyword>
<organism evidence="4 5">
    <name type="scientific">Haloplanus vescus</name>
    <dbReference type="NCBI Taxonomy" id="555874"/>
    <lineage>
        <taxon>Archaea</taxon>
        <taxon>Methanobacteriati</taxon>
        <taxon>Methanobacteriota</taxon>
        <taxon>Stenosarchaea group</taxon>
        <taxon>Halobacteria</taxon>
        <taxon>Halobacteriales</taxon>
        <taxon>Haloferacaceae</taxon>
        <taxon>Haloplanus</taxon>
    </lineage>
</organism>
<protein>
    <submittedName>
        <fullName evidence="4">Uncharacterized protein</fullName>
    </submittedName>
</protein>
<evidence type="ECO:0000313" key="4">
    <source>
        <dbReference type="EMBL" id="SEA28342.1"/>
    </source>
</evidence>
<keyword evidence="3" id="KW-1133">Transmembrane helix</keyword>
<keyword evidence="3" id="KW-0472">Membrane</keyword>
<dbReference type="RefSeq" id="WP_092635481.1">
    <property type="nucleotide sequence ID" value="NZ_FNQT01000004.1"/>
</dbReference>
<proteinExistence type="predicted"/>
<accession>A0A1H3ZYH9</accession>
<evidence type="ECO:0000256" key="2">
    <source>
        <dbReference type="SAM" id="MobiDB-lite"/>
    </source>
</evidence>
<dbReference type="OrthoDB" id="204150at2157"/>
<sequence length="173" mass="19237">MYLLQADIWSTITDVSLGTWLGFLVTIAASFGVYLYRRRQQKIKLRRSLISELEEQDLDQVIKAVNSSESAVPPDDNGESPELDPSELPPAGTLPTQIYTSNAGNLGILSQDEVDDIVSYYSGLLTQKAIIESIRTDEEPMTADQKELRDKISDLEDDRSSLVDTLENAKSIL</sequence>
<dbReference type="STRING" id="555874.SAMN04488065_2520"/>
<evidence type="ECO:0000256" key="1">
    <source>
        <dbReference type="SAM" id="Coils"/>
    </source>
</evidence>
<gene>
    <name evidence="4" type="ORF">SAMN04488065_2520</name>
</gene>
<keyword evidence="5" id="KW-1185">Reference proteome</keyword>
<evidence type="ECO:0000313" key="5">
    <source>
        <dbReference type="Proteomes" id="UP000236755"/>
    </source>
</evidence>
<evidence type="ECO:0000256" key="3">
    <source>
        <dbReference type="SAM" id="Phobius"/>
    </source>
</evidence>
<feature type="region of interest" description="Disordered" evidence="2">
    <location>
        <begin position="67"/>
        <end position="95"/>
    </location>
</feature>
<dbReference type="AlphaFoldDB" id="A0A1H3ZYH9"/>